<evidence type="ECO:0000313" key="3">
    <source>
        <dbReference type="EMBL" id="SJZ64781.1"/>
    </source>
</evidence>
<reference evidence="3 4" key="1">
    <citation type="submission" date="2017-02" db="EMBL/GenBank/DDBJ databases">
        <authorList>
            <person name="Peterson S.W."/>
        </authorList>
    </citation>
    <scope>NUCLEOTIDE SEQUENCE [LARGE SCALE GENOMIC DNA]</scope>
    <source>
        <strain evidence="3 4">DSM 22335</strain>
    </source>
</reference>
<keyword evidence="3" id="KW-0808">Transferase</keyword>
<evidence type="ECO:0000259" key="2">
    <source>
        <dbReference type="Pfam" id="PF06580"/>
    </source>
</evidence>
<keyword evidence="1" id="KW-1133">Transmembrane helix</keyword>
<feature type="transmembrane region" description="Helical" evidence="1">
    <location>
        <begin position="123"/>
        <end position="145"/>
    </location>
</feature>
<organism evidence="3 4">
    <name type="scientific">Sediminibacterium ginsengisoli</name>
    <dbReference type="NCBI Taxonomy" id="413434"/>
    <lineage>
        <taxon>Bacteria</taxon>
        <taxon>Pseudomonadati</taxon>
        <taxon>Bacteroidota</taxon>
        <taxon>Chitinophagia</taxon>
        <taxon>Chitinophagales</taxon>
        <taxon>Chitinophagaceae</taxon>
        <taxon>Sediminibacterium</taxon>
    </lineage>
</organism>
<dbReference type="PANTHER" id="PTHR34220">
    <property type="entry name" value="SENSOR HISTIDINE KINASE YPDA"/>
    <property type="match status" value="1"/>
</dbReference>
<sequence length="360" mass="41276">MNQHKRYSFRKVALVVFAVNIAMTLFAVIAILYIPGAKEQAKLKDLCSPLNLIRTGASLVFHTLYFYYGLNAYHTILRAAKPWRTHILFMIVLVLCSLTYYYLSVILVSDDQIEKMKKYGWGLSLFSFFFSSVLLCGLCMLIAYIDNLRIEKKQRQLLERKSLLLENKNTQANYNFLKAQINPHFLHNTLNFFYAKSLPYSQELSDGILTLSEIMRYSLTNTEDVEGKVPLSDEIAHVRNVIKINQMRFSDKLQVNFEVAGIVEPLRIIPFVLITIVENVLKHGELKDASDPAVIKLSVTDKTLSFHCRNKKKTGPKELSTGLGLDNTRKRLALTYGKQFTLDVTDTETHYTTELTILQL</sequence>
<dbReference type="PANTHER" id="PTHR34220:SF7">
    <property type="entry name" value="SENSOR HISTIDINE KINASE YPDA"/>
    <property type="match status" value="1"/>
</dbReference>
<protein>
    <submittedName>
        <fullName evidence="3">Histidine kinase</fullName>
    </submittedName>
</protein>
<accession>A0A1T4MD30</accession>
<keyword evidence="1" id="KW-0472">Membrane</keyword>
<feature type="transmembrane region" description="Helical" evidence="1">
    <location>
        <begin position="85"/>
        <end position="103"/>
    </location>
</feature>
<dbReference type="InterPro" id="IPR036890">
    <property type="entry name" value="HATPase_C_sf"/>
</dbReference>
<keyword evidence="1" id="KW-0812">Transmembrane</keyword>
<dbReference type="GO" id="GO:0016020">
    <property type="term" value="C:membrane"/>
    <property type="evidence" value="ECO:0007669"/>
    <property type="project" value="InterPro"/>
</dbReference>
<evidence type="ECO:0000256" key="1">
    <source>
        <dbReference type="SAM" id="Phobius"/>
    </source>
</evidence>
<dbReference type="EMBL" id="FUWH01000003">
    <property type="protein sequence ID" value="SJZ64781.1"/>
    <property type="molecule type" value="Genomic_DNA"/>
</dbReference>
<feature type="transmembrane region" description="Helical" evidence="1">
    <location>
        <begin position="53"/>
        <end position="73"/>
    </location>
</feature>
<keyword evidence="3" id="KW-0418">Kinase</keyword>
<dbReference type="OrthoDB" id="9809908at2"/>
<dbReference type="Pfam" id="PF06580">
    <property type="entry name" value="His_kinase"/>
    <property type="match status" value="1"/>
</dbReference>
<dbReference type="STRING" id="413434.SAMN04488132_103318"/>
<feature type="transmembrane region" description="Helical" evidence="1">
    <location>
        <begin position="12"/>
        <end position="33"/>
    </location>
</feature>
<feature type="domain" description="Signal transduction histidine kinase internal region" evidence="2">
    <location>
        <begin position="173"/>
        <end position="253"/>
    </location>
</feature>
<gene>
    <name evidence="3" type="ORF">SAMN04488132_103318</name>
</gene>
<dbReference type="AlphaFoldDB" id="A0A1T4MD30"/>
<dbReference type="InterPro" id="IPR050640">
    <property type="entry name" value="Bact_2-comp_sensor_kinase"/>
</dbReference>
<proteinExistence type="predicted"/>
<dbReference type="GO" id="GO:0000155">
    <property type="term" value="F:phosphorelay sensor kinase activity"/>
    <property type="evidence" value="ECO:0007669"/>
    <property type="project" value="InterPro"/>
</dbReference>
<dbReference type="Gene3D" id="3.30.565.10">
    <property type="entry name" value="Histidine kinase-like ATPase, C-terminal domain"/>
    <property type="match status" value="1"/>
</dbReference>
<dbReference type="Proteomes" id="UP000190888">
    <property type="component" value="Unassembled WGS sequence"/>
</dbReference>
<keyword evidence="4" id="KW-1185">Reference proteome</keyword>
<dbReference type="InterPro" id="IPR010559">
    <property type="entry name" value="Sig_transdc_His_kin_internal"/>
</dbReference>
<dbReference type="RefSeq" id="WP_139367032.1">
    <property type="nucleotide sequence ID" value="NZ_FUWH01000003.1"/>
</dbReference>
<name>A0A1T4MD30_9BACT</name>
<evidence type="ECO:0000313" key="4">
    <source>
        <dbReference type="Proteomes" id="UP000190888"/>
    </source>
</evidence>